<evidence type="ECO:0000256" key="6">
    <source>
        <dbReference type="ARBA" id="ARBA00023136"/>
    </source>
</evidence>
<protein>
    <submittedName>
        <fullName evidence="11">Chloride channel protein</fullName>
    </submittedName>
</protein>
<dbReference type="PANTHER" id="PTHR43427:SF6">
    <property type="entry name" value="CHLORIDE CHANNEL PROTEIN CLC-E"/>
    <property type="match status" value="1"/>
</dbReference>
<dbReference type="PANTHER" id="PTHR43427">
    <property type="entry name" value="CHLORIDE CHANNEL PROTEIN CLC-E"/>
    <property type="match status" value="1"/>
</dbReference>
<keyword evidence="5" id="KW-0406">Ion transport</keyword>
<feature type="transmembrane region" description="Helical" evidence="10">
    <location>
        <begin position="21"/>
        <end position="39"/>
    </location>
</feature>
<evidence type="ECO:0000256" key="10">
    <source>
        <dbReference type="SAM" id="Phobius"/>
    </source>
</evidence>
<keyword evidence="9" id="KW-0407">Ion channel</keyword>
<dbReference type="GO" id="GO:0034707">
    <property type="term" value="C:chloride channel complex"/>
    <property type="evidence" value="ECO:0007669"/>
    <property type="project" value="UniProtKB-KW"/>
</dbReference>
<dbReference type="GO" id="GO:0005254">
    <property type="term" value="F:chloride channel activity"/>
    <property type="evidence" value="ECO:0007669"/>
    <property type="project" value="UniProtKB-KW"/>
</dbReference>
<evidence type="ECO:0000256" key="1">
    <source>
        <dbReference type="ARBA" id="ARBA00004141"/>
    </source>
</evidence>
<feature type="transmembrane region" description="Helical" evidence="10">
    <location>
        <begin position="59"/>
        <end position="78"/>
    </location>
</feature>
<dbReference type="EMBL" id="WKJK01000009">
    <property type="protein sequence ID" value="MRW91980.1"/>
    <property type="molecule type" value="Genomic_DNA"/>
</dbReference>
<evidence type="ECO:0000256" key="5">
    <source>
        <dbReference type="ARBA" id="ARBA00023065"/>
    </source>
</evidence>
<evidence type="ECO:0000256" key="4">
    <source>
        <dbReference type="ARBA" id="ARBA00022989"/>
    </source>
</evidence>
<evidence type="ECO:0000313" key="11">
    <source>
        <dbReference type="EMBL" id="MRW91980.1"/>
    </source>
</evidence>
<comment type="caution">
    <text evidence="11">The sequence shown here is derived from an EMBL/GenBank/DDBJ whole genome shotgun (WGS) entry which is preliminary data.</text>
</comment>
<accession>A0A6I2L2P9</accession>
<keyword evidence="8" id="KW-0868">Chloride</keyword>
<dbReference type="InterPro" id="IPR001807">
    <property type="entry name" value="ClC"/>
</dbReference>
<dbReference type="Gene3D" id="1.10.3080.10">
    <property type="entry name" value="Clc chloride channel"/>
    <property type="match status" value="1"/>
</dbReference>
<dbReference type="InterPro" id="IPR050368">
    <property type="entry name" value="ClC-type_chloride_channel"/>
</dbReference>
<keyword evidence="3 10" id="KW-0812">Transmembrane</keyword>
<dbReference type="Pfam" id="PF00654">
    <property type="entry name" value="Voltage_CLC"/>
    <property type="match status" value="1"/>
</dbReference>
<organism evidence="11 12">
    <name type="scientific">Duganella guangzhouensis</name>
    <dbReference type="NCBI Taxonomy" id="2666084"/>
    <lineage>
        <taxon>Bacteria</taxon>
        <taxon>Pseudomonadati</taxon>
        <taxon>Pseudomonadota</taxon>
        <taxon>Betaproteobacteria</taxon>
        <taxon>Burkholderiales</taxon>
        <taxon>Oxalobacteraceae</taxon>
        <taxon>Telluria group</taxon>
        <taxon>Duganella</taxon>
    </lineage>
</organism>
<proteinExistence type="predicted"/>
<sequence length="441" mass="46284">MKTRHDIRHAFRQEFSDWKIWRARGVVMAFAALAGLAVVGFSSVSEFAFAQFFGIYQRWWWAPLLWTPACAAAIVWLTRRFAAGAGGSGIPQVMAALEPVTVPDTQGLFVSLKLSIAKVLLTTWGLLAGLSLGREGPSVQVAAGVMLSARRWLPERSGVSAHGLLVAGGAAGIAAAFNTPLGGVMFAIEELSRTPEQRSSGLLMGAIVLAGLMAVSINGNATYFGLIPASVIDTTLIVPGLMVALLSGLCGGLFSRLLIASLSGPPRDWFSRLRARRPVWFAAGCGLAVAVIGVYSGGAVFGSSSDHTRAMLTGGEHEPGLFFFLKFIATWFTAWSGVPAGIFAPSLSIGAALGNDIALLLHYPHASALIALGMVGFLAAATQAPLTSFIIVMEMVDGHAMVLSLMACAVVARTVSHVLSPPLYANLAQAQLLRLPQASSP</sequence>
<feature type="transmembrane region" description="Helical" evidence="10">
    <location>
        <begin position="279"/>
        <end position="301"/>
    </location>
</feature>
<dbReference type="RefSeq" id="WP_154378916.1">
    <property type="nucleotide sequence ID" value="NZ_WKJK01000009.1"/>
</dbReference>
<evidence type="ECO:0000256" key="7">
    <source>
        <dbReference type="ARBA" id="ARBA00023173"/>
    </source>
</evidence>
<dbReference type="CDD" id="cd01034">
    <property type="entry name" value="EriC_like"/>
    <property type="match status" value="1"/>
</dbReference>
<feature type="transmembrane region" description="Helical" evidence="10">
    <location>
        <begin position="202"/>
        <end position="224"/>
    </location>
</feature>
<dbReference type="Proteomes" id="UP000433309">
    <property type="component" value="Unassembled WGS sequence"/>
</dbReference>
<keyword evidence="7" id="KW-0869">Chloride channel</keyword>
<keyword evidence="2" id="KW-0813">Transport</keyword>
<reference evidence="11 12" key="1">
    <citation type="submission" date="2019-11" db="EMBL/GenBank/DDBJ databases">
        <title>Novel species isolated from a subtropical stream in China.</title>
        <authorList>
            <person name="Lu H."/>
        </authorList>
    </citation>
    <scope>NUCLEOTIDE SEQUENCE [LARGE SCALE GENOMIC DNA]</scope>
    <source>
        <strain evidence="11 12">FT80W</strain>
    </source>
</reference>
<name>A0A6I2L2P9_9BURK</name>
<keyword evidence="6 10" id="KW-0472">Membrane</keyword>
<evidence type="ECO:0000256" key="8">
    <source>
        <dbReference type="ARBA" id="ARBA00023214"/>
    </source>
</evidence>
<keyword evidence="4 10" id="KW-1133">Transmembrane helix</keyword>
<evidence type="ECO:0000256" key="9">
    <source>
        <dbReference type="ARBA" id="ARBA00023303"/>
    </source>
</evidence>
<comment type="subcellular location">
    <subcellularLocation>
        <location evidence="1">Membrane</location>
        <topology evidence="1">Multi-pass membrane protein</topology>
    </subcellularLocation>
</comment>
<dbReference type="InterPro" id="IPR014743">
    <property type="entry name" value="Cl-channel_core"/>
</dbReference>
<evidence type="ECO:0000256" key="3">
    <source>
        <dbReference type="ARBA" id="ARBA00022692"/>
    </source>
</evidence>
<dbReference type="PRINTS" id="PR00762">
    <property type="entry name" value="CLCHANNEL"/>
</dbReference>
<feature type="transmembrane region" description="Helical" evidence="10">
    <location>
        <begin position="236"/>
        <end position="259"/>
    </location>
</feature>
<dbReference type="AlphaFoldDB" id="A0A6I2L2P9"/>
<gene>
    <name evidence="11" type="ORF">GJ699_18465</name>
</gene>
<dbReference type="SUPFAM" id="SSF81340">
    <property type="entry name" value="Clc chloride channel"/>
    <property type="match status" value="1"/>
</dbReference>
<keyword evidence="12" id="KW-1185">Reference proteome</keyword>
<feature type="transmembrane region" description="Helical" evidence="10">
    <location>
        <begin position="321"/>
        <end position="345"/>
    </location>
</feature>
<evidence type="ECO:0000313" key="12">
    <source>
        <dbReference type="Proteomes" id="UP000433309"/>
    </source>
</evidence>
<evidence type="ECO:0000256" key="2">
    <source>
        <dbReference type="ARBA" id="ARBA00022448"/>
    </source>
</evidence>